<name>A0ABP1F6A4_9FLAO</name>
<organism evidence="1 2">
    <name type="scientific">Tenacibaculum vairaonense</name>
    <dbReference type="NCBI Taxonomy" id="3137860"/>
    <lineage>
        <taxon>Bacteria</taxon>
        <taxon>Pseudomonadati</taxon>
        <taxon>Bacteroidota</taxon>
        <taxon>Flavobacteriia</taxon>
        <taxon>Flavobacteriales</taxon>
        <taxon>Flavobacteriaceae</taxon>
        <taxon>Tenacibaculum</taxon>
    </lineage>
</organism>
<evidence type="ECO:0008006" key="3">
    <source>
        <dbReference type="Google" id="ProtNLM"/>
    </source>
</evidence>
<proteinExistence type="predicted"/>
<gene>
    <name evidence="1" type="ORF">T190115A13A_130006</name>
</gene>
<accession>A0ABP1F6A4</accession>
<evidence type="ECO:0000313" key="1">
    <source>
        <dbReference type="EMBL" id="CAL2105131.1"/>
    </source>
</evidence>
<dbReference type="EMBL" id="CAXJRC010000004">
    <property type="protein sequence ID" value="CAL2105131.1"/>
    <property type="molecule type" value="Genomic_DNA"/>
</dbReference>
<dbReference type="Proteomes" id="UP001497602">
    <property type="component" value="Unassembled WGS sequence"/>
</dbReference>
<comment type="caution">
    <text evidence="1">The sequence shown here is derived from an EMBL/GenBank/DDBJ whole genome shotgun (WGS) entry which is preliminary data.</text>
</comment>
<protein>
    <recommendedName>
        <fullName evidence="3">Secretion system C-terminal sorting domain-containing protein</fullName>
    </recommendedName>
</protein>
<reference evidence="1 2" key="1">
    <citation type="submission" date="2024-05" db="EMBL/GenBank/DDBJ databases">
        <authorList>
            <person name="Duchaud E."/>
        </authorList>
    </citation>
    <scope>NUCLEOTIDE SEQUENCE [LARGE SCALE GENOMIC DNA]</scope>
    <source>
        <strain evidence="1">Ena-SAMPLE-TAB-13-05-2024-13:56:06:370-140305</strain>
    </source>
</reference>
<keyword evidence="2" id="KW-1185">Reference proteome</keyword>
<evidence type="ECO:0000313" key="2">
    <source>
        <dbReference type="Proteomes" id="UP001497602"/>
    </source>
</evidence>
<sequence>MGLLVDPDFFKVGIMGAIPGNSKFDVNLTDRSLYPNGGNNIHSFQVSYTKKILWLFSVKTHIVNKKINQPHAINKHYDNFGGGYIGVGEYVGKANIGGLTMRDKFTIVPTPSALGISAANNTHFNKPYVGAFPPTAPLNTPFDNFTTGFKGTTNTNNNNEKHLEFNARNGNWLAAELNTKNIYKTDCSAFCSNVFITGKSLICNTNTYSLIGGITPQWTITKGNHLVTQSISGNQITLTRKPNVNGPVTLAAKVGSNKCGSRTITKEIWVGKPEVSFVINPLNNYVNITLKGSDNSSIYNQNITNVTWEKYTGGGQCFADIHQNINMFNAQASGNCFNWRITAKVTLTNVCGTTIIYRNITPPAPEPCDTKNFALKSNGGDKYTIQKVIIGPCDGDDNGGSKNFKAATINAYDIYGNKVHTGSENSIDLSDKKNGIYILHSTVEDKVLKKLVVKRE</sequence>